<dbReference type="GO" id="GO:0006826">
    <property type="term" value="P:iron ion transport"/>
    <property type="evidence" value="ECO:0007669"/>
    <property type="project" value="UniProtKB-KW"/>
</dbReference>
<keyword evidence="2" id="KW-0813">Transport</keyword>
<feature type="compositionally biased region" description="Basic and acidic residues" evidence="10">
    <location>
        <begin position="281"/>
        <end position="290"/>
    </location>
</feature>
<evidence type="ECO:0000259" key="11">
    <source>
        <dbReference type="PROSITE" id="PS50893"/>
    </source>
</evidence>
<dbReference type="GO" id="GO:0005886">
    <property type="term" value="C:plasma membrane"/>
    <property type="evidence" value="ECO:0007669"/>
    <property type="project" value="UniProtKB-SubCell"/>
</dbReference>
<dbReference type="InterPro" id="IPR003439">
    <property type="entry name" value="ABC_transporter-like_ATP-bd"/>
</dbReference>
<keyword evidence="7" id="KW-0408">Iron</keyword>
<sequence length="290" mass="31258">MTACTYRELRIEHVDLGYGTRTIVKDLSLAIPAGKITAIIGPNGCGKSTLLRGISRLLKPSSGEITLDGKNIHTFPGKEFARMVGLLPQSPIAPDGITVADLVSRGRYPYQGVFKRNTAEDDEAVAWALEATNTMGLAERSVSELSGGQRQRVWIAMALAQQTDILLLDEPTTYLDLAHQVDLLDLLSDLNEERGTTMVLVLHELNLAARVAHHLIAMKDGEIACAGKAESVMTSENLHRVFGLKASVHDPEKSGAPVVVPHARVARGGFSKANAGQAMSEADREDNSNE</sequence>
<evidence type="ECO:0000256" key="6">
    <source>
        <dbReference type="ARBA" id="ARBA00022840"/>
    </source>
</evidence>
<keyword evidence="4" id="KW-0410">Iron transport</keyword>
<reference evidence="12 13" key="1">
    <citation type="submission" date="2020-09" db="EMBL/GenBank/DDBJ databases">
        <title>Investigation of environmental microbe.</title>
        <authorList>
            <person name="Ou Y."/>
            <person name="Kang Q."/>
        </authorList>
    </citation>
    <scope>NUCLEOTIDE SEQUENCE [LARGE SCALE GENOMIC DNA]</scope>
    <source>
        <strain evidence="12 13">KJZ-9</strain>
    </source>
</reference>
<feature type="region of interest" description="Disordered" evidence="10">
    <location>
        <begin position="270"/>
        <end position="290"/>
    </location>
</feature>
<evidence type="ECO:0000313" key="13">
    <source>
        <dbReference type="Proteomes" id="UP000516421"/>
    </source>
</evidence>
<dbReference type="FunFam" id="3.40.50.300:FF:000134">
    <property type="entry name" value="Iron-enterobactin ABC transporter ATP-binding protein"/>
    <property type="match status" value="1"/>
</dbReference>
<dbReference type="PROSITE" id="PS00211">
    <property type="entry name" value="ABC_TRANSPORTER_1"/>
    <property type="match status" value="1"/>
</dbReference>
<dbReference type="SMART" id="SM00382">
    <property type="entry name" value="AAA"/>
    <property type="match status" value="1"/>
</dbReference>
<dbReference type="InterPro" id="IPR017871">
    <property type="entry name" value="ABC_transporter-like_CS"/>
</dbReference>
<dbReference type="CDD" id="cd03214">
    <property type="entry name" value="ABC_Iron-Siderophores_B12_Hemin"/>
    <property type="match status" value="1"/>
</dbReference>
<dbReference type="PROSITE" id="PS50893">
    <property type="entry name" value="ABC_TRANSPORTER_2"/>
    <property type="match status" value="1"/>
</dbReference>
<dbReference type="Gene3D" id="3.40.50.300">
    <property type="entry name" value="P-loop containing nucleotide triphosphate hydrolases"/>
    <property type="match status" value="1"/>
</dbReference>
<dbReference type="InterPro" id="IPR051535">
    <property type="entry name" value="Siderophore_ABC-ATPase"/>
</dbReference>
<dbReference type="Proteomes" id="UP000516421">
    <property type="component" value="Chromosome"/>
</dbReference>
<evidence type="ECO:0000256" key="5">
    <source>
        <dbReference type="ARBA" id="ARBA00022741"/>
    </source>
</evidence>
<keyword evidence="6 12" id="KW-0067">ATP-binding</keyword>
<proteinExistence type="predicted"/>
<keyword evidence="13" id="KW-1185">Reference proteome</keyword>
<feature type="domain" description="ABC transporter" evidence="11">
    <location>
        <begin position="9"/>
        <end position="245"/>
    </location>
</feature>
<evidence type="ECO:0000256" key="8">
    <source>
        <dbReference type="ARBA" id="ARBA00023065"/>
    </source>
</evidence>
<dbReference type="PANTHER" id="PTHR42771">
    <property type="entry name" value="IRON(3+)-HYDROXAMATE IMPORT ATP-BINDING PROTEIN FHUC"/>
    <property type="match status" value="1"/>
</dbReference>
<keyword evidence="9" id="KW-0472">Membrane</keyword>
<dbReference type="InterPro" id="IPR027417">
    <property type="entry name" value="P-loop_NTPase"/>
</dbReference>
<dbReference type="AlphaFoldDB" id="A0A7H2BIT3"/>
<dbReference type="PANTHER" id="PTHR42771:SF2">
    <property type="entry name" value="IRON(3+)-HYDROXAMATE IMPORT ATP-BINDING PROTEIN FHUC"/>
    <property type="match status" value="1"/>
</dbReference>
<dbReference type="EMBL" id="CP061538">
    <property type="protein sequence ID" value="QNV39579.1"/>
    <property type="molecule type" value="Genomic_DNA"/>
</dbReference>
<dbReference type="KEGG" id="rama:IDM48_09405"/>
<protein>
    <submittedName>
        <fullName evidence="12">ABC transporter ATP-binding protein</fullName>
    </submittedName>
</protein>
<evidence type="ECO:0000256" key="10">
    <source>
        <dbReference type="SAM" id="MobiDB-lite"/>
    </source>
</evidence>
<evidence type="ECO:0000313" key="12">
    <source>
        <dbReference type="EMBL" id="QNV39579.1"/>
    </source>
</evidence>
<organism evidence="12 13">
    <name type="scientific">Rothia amarae</name>
    <dbReference type="NCBI Taxonomy" id="169480"/>
    <lineage>
        <taxon>Bacteria</taxon>
        <taxon>Bacillati</taxon>
        <taxon>Actinomycetota</taxon>
        <taxon>Actinomycetes</taxon>
        <taxon>Micrococcales</taxon>
        <taxon>Micrococcaceae</taxon>
        <taxon>Rothia</taxon>
    </lineage>
</organism>
<name>A0A7H2BIT3_9MICC</name>
<evidence type="ECO:0000256" key="9">
    <source>
        <dbReference type="ARBA" id="ARBA00023136"/>
    </source>
</evidence>
<gene>
    <name evidence="12" type="ORF">IDM48_09405</name>
</gene>
<keyword evidence="3" id="KW-1003">Cell membrane</keyword>
<evidence type="ECO:0000256" key="3">
    <source>
        <dbReference type="ARBA" id="ARBA00022475"/>
    </source>
</evidence>
<keyword evidence="8" id="KW-0406">Ion transport</keyword>
<evidence type="ECO:0000256" key="4">
    <source>
        <dbReference type="ARBA" id="ARBA00022496"/>
    </source>
</evidence>
<evidence type="ECO:0000256" key="2">
    <source>
        <dbReference type="ARBA" id="ARBA00022448"/>
    </source>
</evidence>
<accession>A0A7H2BIT3</accession>
<keyword evidence="5" id="KW-0547">Nucleotide-binding</keyword>
<dbReference type="GO" id="GO:0016887">
    <property type="term" value="F:ATP hydrolysis activity"/>
    <property type="evidence" value="ECO:0007669"/>
    <property type="project" value="InterPro"/>
</dbReference>
<dbReference type="Pfam" id="PF00005">
    <property type="entry name" value="ABC_tran"/>
    <property type="match status" value="1"/>
</dbReference>
<dbReference type="GO" id="GO:0005524">
    <property type="term" value="F:ATP binding"/>
    <property type="evidence" value="ECO:0007669"/>
    <property type="project" value="UniProtKB-KW"/>
</dbReference>
<comment type="subcellular location">
    <subcellularLocation>
        <location evidence="1">Cell membrane</location>
        <topology evidence="1">Peripheral membrane protein</topology>
    </subcellularLocation>
</comment>
<dbReference type="RefSeq" id="WP_145175757.1">
    <property type="nucleotide sequence ID" value="NZ_BAAAHX010000008.1"/>
</dbReference>
<dbReference type="InterPro" id="IPR003593">
    <property type="entry name" value="AAA+_ATPase"/>
</dbReference>
<dbReference type="SUPFAM" id="SSF52540">
    <property type="entry name" value="P-loop containing nucleoside triphosphate hydrolases"/>
    <property type="match status" value="1"/>
</dbReference>
<evidence type="ECO:0000256" key="7">
    <source>
        <dbReference type="ARBA" id="ARBA00023004"/>
    </source>
</evidence>
<evidence type="ECO:0000256" key="1">
    <source>
        <dbReference type="ARBA" id="ARBA00004202"/>
    </source>
</evidence>